<feature type="transmembrane region" description="Helical" evidence="6">
    <location>
        <begin position="28"/>
        <end position="53"/>
    </location>
</feature>
<sequence>MSSAPPLQAGASDDAPAETPKRRSCFQLIAVLTGLYLSLFLVALDQSIVATAVPVIVSDLASSSGYVWIGSAYLLATAAAGPVWTNLSDIWGRKLIILAAVALFFVGSLICALAINMPMLIAGRALQGVAGGGLVQMVHVTISDMFSVRSRSLYLGLLELMWAVAGGVGPVIGGAFTQLVSWRWCFWINLPLSFFTFMALLIFLDVHNPKTSALEGFRAVDWGGIVSILSFTCMLLIGLQLGGTSFPWKSPLVICLIIAGIVMLVFFVLSEERARYPLIPLDLLKNVSNLASLLVVFFHGMVYIAQEYYLPLYFQSALSESPFRSGLLVLPVSLTEALAGIVCGIIIHRTGKYLEITYVGCVIMTVGAGLYITFSKSTTIAKIIGIEIVGGIGAGCLFEPPLIALQAFTSQEKTAAVTSTFGFVRPFAQSLSLVLGLVIFQNSMSLQIPGLEAAGIPSSVTSLLSDGEAAANVMIVSALPDARDRGVVADAFVWSLRNMWIMYTCFSAMAGVASVFIGKKKLSKEHVETITGLREKDVVAN</sequence>
<dbReference type="Gene3D" id="1.20.1250.20">
    <property type="entry name" value="MFS general substrate transporter like domains"/>
    <property type="match status" value="1"/>
</dbReference>
<feature type="transmembrane region" description="Helical" evidence="6">
    <location>
        <begin position="356"/>
        <end position="374"/>
    </location>
</feature>
<dbReference type="EMBL" id="PDLN01000002">
    <property type="protein sequence ID" value="RDW92636.1"/>
    <property type="molecule type" value="Genomic_DNA"/>
</dbReference>
<keyword evidence="9" id="KW-1185">Reference proteome</keyword>
<dbReference type="CDD" id="cd17502">
    <property type="entry name" value="MFS_Azr1_MDR_like"/>
    <property type="match status" value="1"/>
</dbReference>
<evidence type="ECO:0000313" key="9">
    <source>
        <dbReference type="Proteomes" id="UP000256328"/>
    </source>
</evidence>
<feature type="domain" description="Major facilitator superfamily (MFS) profile" evidence="7">
    <location>
        <begin position="31"/>
        <end position="483"/>
    </location>
</feature>
<evidence type="ECO:0000256" key="4">
    <source>
        <dbReference type="ARBA" id="ARBA00022989"/>
    </source>
</evidence>
<dbReference type="PANTHER" id="PTHR23501:SF158">
    <property type="entry name" value="TRANSPORTER, PUTATIVE (AFU_ORTHOLOGUE AFUA_5G14490)-RELATED"/>
    <property type="match status" value="1"/>
</dbReference>
<dbReference type="Proteomes" id="UP000256328">
    <property type="component" value="Unassembled WGS sequence"/>
</dbReference>
<accession>A0A3D8T254</accession>
<comment type="similarity">
    <text evidence="2">Belongs to the major facilitator superfamily. TCR/Tet family.</text>
</comment>
<dbReference type="SUPFAM" id="SSF103473">
    <property type="entry name" value="MFS general substrate transporter"/>
    <property type="match status" value="2"/>
</dbReference>
<feature type="transmembrane region" description="Helical" evidence="6">
    <location>
        <begin position="121"/>
        <end position="142"/>
    </location>
</feature>
<name>A0A3D8T254_9HELO</name>
<dbReference type="PROSITE" id="PS50850">
    <property type="entry name" value="MFS"/>
    <property type="match status" value="1"/>
</dbReference>
<feature type="transmembrane region" description="Helical" evidence="6">
    <location>
        <begin position="500"/>
        <end position="518"/>
    </location>
</feature>
<keyword evidence="4 6" id="KW-1133">Transmembrane helix</keyword>
<dbReference type="Gene3D" id="1.20.1720.10">
    <property type="entry name" value="Multidrug resistance protein D"/>
    <property type="match status" value="1"/>
</dbReference>
<comment type="caution">
    <text evidence="8">The sequence shown here is derived from an EMBL/GenBank/DDBJ whole genome shotgun (WGS) entry which is preliminary data.</text>
</comment>
<feature type="transmembrane region" description="Helical" evidence="6">
    <location>
        <begin position="415"/>
        <end position="440"/>
    </location>
</feature>
<evidence type="ECO:0000256" key="2">
    <source>
        <dbReference type="ARBA" id="ARBA00007520"/>
    </source>
</evidence>
<evidence type="ECO:0000256" key="1">
    <source>
        <dbReference type="ARBA" id="ARBA00004141"/>
    </source>
</evidence>
<feature type="transmembrane region" description="Helical" evidence="6">
    <location>
        <begin position="326"/>
        <end position="347"/>
    </location>
</feature>
<keyword evidence="5 6" id="KW-0472">Membrane</keyword>
<gene>
    <name evidence="8" type="ORF">BP5796_02030</name>
</gene>
<evidence type="ECO:0000313" key="8">
    <source>
        <dbReference type="EMBL" id="RDW92636.1"/>
    </source>
</evidence>
<dbReference type="AlphaFoldDB" id="A0A3D8T254"/>
<organism evidence="8 9">
    <name type="scientific">Coleophoma crateriformis</name>
    <dbReference type="NCBI Taxonomy" id="565419"/>
    <lineage>
        <taxon>Eukaryota</taxon>
        <taxon>Fungi</taxon>
        <taxon>Dikarya</taxon>
        <taxon>Ascomycota</taxon>
        <taxon>Pezizomycotina</taxon>
        <taxon>Leotiomycetes</taxon>
        <taxon>Helotiales</taxon>
        <taxon>Dermateaceae</taxon>
        <taxon>Coleophoma</taxon>
    </lineage>
</organism>
<proteinExistence type="inferred from homology"/>
<dbReference type="GO" id="GO:0005886">
    <property type="term" value="C:plasma membrane"/>
    <property type="evidence" value="ECO:0007669"/>
    <property type="project" value="TreeGrafter"/>
</dbReference>
<feature type="transmembrane region" description="Helical" evidence="6">
    <location>
        <begin position="219"/>
        <end position="239"/>
    </location>
</feature>
<dbReference type="PANTHER" id="PTHR23501">
    <property type="entry name" value="MAJOR FACILITATOR SUPERFAMILY"/>
    <property type="match status" value="1"/>
</dbReference>
<evidence type="ECO:0000256" key="6">
    <source>
        <dbReference type="SAM" id="Phobius"/>
    </source>
</evidence>
<keyword evidence="3 6" id="KW-0812">Transmembrane</keyword>
<dbReference type="FunFam" id="1.20.1720.10:FF:000014">
    <property type="entry name" value="MFS drug transporter, putative"/>
    <property type="match status" value="1"/>
</dbReference>
<dbReference type="GO" id="GO:0022857">
    <property type="term" value="F:transmembrane transporter activity"/>
    <property type="evidence" value="ECO:0007669"/>
    <property type="project" value="InterPro"/>
</dbReference>
<feature type="transmembrane region" description="Helical" evidence="6">
    <location>
        <begin position="186"/>
        <end position="207"/>
    </location>
</feature>
<feature type="transmembrane region" description="Helical" evidence="6">
    <location>
        <begin position="154"/>
        <end position="180"/>
    </location>
</feature>
<comment type="subcellular location">
    <subcellularLocation>
        <location evidence="1">Membrane</location>
        <topology evidence="1">Multi-pass membrane protein</topology>
    </subcellularLocation>
</comment>
<dbReference type="InterPro" id="IPR020846">
    <property type="entry name" value="MFS_dom"/>
</dbReference>
<dbReference type="Pfam" id="PF07690">
    <property type="entry name" value="MFS_1"/>
    <property type="match status" value="2"/>
</dbReference>
<protein>
    <submittedName>
        <fullName evidence="8">MFS transporter-3</fullName>
    </submittedName>
</protein>
<dbReference type="InterPro" id="IPR011701">
    <property type="entry name" value="MFS"/>
</dbReference>
<dbReference type="InterPro" id="IPR036259">
    <property type="entry name" value="MFS_trans_sf"/>
</dbReference>
<feature type="transmembrane region" description="Helical" evidence="6">
    <location>
        <begin position="251"/>
        <end position="269"/>
    </location>
</feature>
<dbReference type="OrthoDB" id="3934656at2759"/>
<reference evidence="8 9" key="1">
    <citation type="journal article" date="2018" name="IMA Fungus">
        <title>IMA Genome-F 9: Draft genome sequence of Annulohypoxylon stygium, Aspergillus mulundensis, Berkeleyomyces basicola (syn. Thielaviopsis basicola), Ceratocystis smalleyi, two Cercospora beticola strains, Coleophoma cylindrospora, Fusarium fracticaudum, Phialophora cf. hyalina, and Morchella septimelata.</title>
        <authorList>
            <person name="Wingfield B.D."/>
            <person name="Bills G.F."/>
            <person name="Dong Y."/>
            <person name="Huang W."/>
            <person name="Nel W.J."/>
            <person name="Swalarsk-Parry B.S."/>
            <person name="Vaghefi N."/>
            <person name="Wilken P.M."/>
            <person name="An Z."/>
            <person name="de Beer Z.W."/>
            <person name="De Vos L."/>
            <person name="Chen L."/>
            <person name="Duong T.A."/>
            <person name="Gao Y."/>
            <person name="Hammerbacher A."/>
            <person name="Kikkert J.R."/>
            <person name="Li Y."/>
            <person name="Li H."/>
            <person name="Li K."/>
            <person name="Li Q."/>
            <person name="Liu X."/>
            <person name="Ma X."/>
            <person name="Naidoo K."/>
            <person name="Pethybridge S.J."/>
            <person name="Sun J."/>
            <person name="Steenkamp E.T."/>
            <person name="van der Nest M.A."/>
            <person name="van Wyk S."/>
            <person name="Wingfield M.J."/>
            <person name="Xiong C."/>
            <person name="Yue Q."/>
            <person name="Zhang X."/>
        </authorList>
    </citation>
    <scope>NUCLEOTIDE SEQUENCE [LARGE SCALE GENOMIC DNA]</scope>
    <source>
        <strain evidence="8 9">BP5796</strain>
    </source>
</reference>
<evidence type="ECO:0000259" key="7">
    <source>
        <dbReference type="PROSITE" id="PS50850"/>
    </source>
</evidence>
<evidence type="ECO:0000256" key="3">
    <source>
        <dbReference type="ARBA" id="ARBA00022692"/>
    </source>
</evidence>
<feature type="transmembrane region" description="Helical" evidence="6">
    <location>
        <begin position="290"/>
        <end position="306"/>
    </location>
</feature>
<feature type="transmembrane region" description="Helical" evidence="6">
    <location>
        <begin position="380"/>
        <end position="403"/>
    </location>
</feature>
<feature type="transmembrane region" description="Helical" evidence="6">
    <location>
        <begin position="65"/>
        <end position="83"/>
    </location>
</feature>
<dbReference type="PRINTS" id="PR01036">
    <property type="entry name" value="TCRTETB"/>
</dbReference>
<evidence type="ECO:0000256" key="5">
    <source>
        <dbReference type="ARBA" id="ARBA00023136"/>
    </source>
</evidence>
<feature type="transmembrane region" description="Helical" evidence="6">
    <location>
        <begin position="95"/>
        <end position="115"/>
    </location>
</feature>